<feature type="domain" description="Glycosyltransferase subfamily 4-like N-terminal" evidence="3">
    <location>
        <begin position="26"/>
        <end position="188"/>
    </location>
</feature>
<reference evidence="4 5" key="1">
    <citation type="journal article" date="2015" name="Nature">
        <title>rRNA introns, odd ribosomes, and small enigmatic genomes across a large radiation of phyla.</title>
        <authorList>
            <person name="Brown C.T."/>
            <person name="Hug L.A."/>
            <person name="Thomas B.C."/>
            <person name="Sharon I."/>
            <person name="Castelle C.J."/>
            <person name="Singh A."/>
            <person name="Wilkins M.J."/>
            <person name="Williams K.H."/>
            <person name="Banfield J.F."/>
        </authorList>
    </citation>
    <scope>NUCLEOTIDE SEQUENCE [LARGE SCALE GENOMIC DNA]</scope>
</reference>
<dbReference type="PANTHER" id="PTHR46401:SF2">
    <property type="entry name" value="GLYCOSYLTRANSFERASE WBBK-RELATED"/>
    <property type="match status" value="1"/>
</dbReference>
<dbReference type="FunFam" id="3.40.50.2000:FF:000119">
    <property type="entry name" value="Glycosyl transferase group 1"/>
    <property type="match status" value="1"/>
</dbReference>
<organism evidence="4 5">
    <name type="scientific">Berkelbacteria bacterium GW2011_GWA1_36_9</name>
    <dbReference type="NCBI Taxonomy" id="1618331"/>
    <lineage>
        <taxon>Bacteria</taxon>
        <taxon>Candidatus Berkelbacteria</taxon>
    </lineage>
</organism>
<evidence type="ECO:0000259" key="3">
    <source>
        <dbReference type="Pfam" id="PF13439"/>
    </source>
</evidence>
<dbReference type="InterPro" id="IPR001296">
    <property type="entry name" value="Glyco_trans_1"/>
</dbReference>
<dbReference type="SUPFAM" id="SSF53756">
    <property type="entry name" value="UDP-Glycosyltransferase/glycogen phosphorylase"/>
    <property type="match status" value="1"/>
</dbReference>
<dbReference type="AlphaFoldDB" id="A0A0G0IRS7"/>
<dbReference type="EMBL" id="LBSM01000002">
    <property type="protein sequence ID" value="KKQ18706.1"/>
    <property type="molecule type" value="Genomic_DNA"/>
</dbReference>
<feature type="domain" description="Glycosyl transferase family 1" evidence="2">
    <location>
        <begin position="205"/>
        <end position="365"/>
    </location>
</feature>
<dbReference type="Pfam" id="PF13439">
    <property type="entry name" value="Glyco_transf_4"/>
    <property type="match status" value="1"/>
</dbReference>
<dbReference type="Proteomes" id="UP000034508">
    <property type="component" value="Unassembled WGS sequence"/>
</dbReference>
<keyword evidence="4" id="KW-0328">Glycosyltransferase</keyword>
<evidence type="ECO:0000313" key="4">
    <source>
        <dbReference type="EMBL" id="KKQ18706.1"/>
    </source>
</evidence>
<dbReference type="GO" id="GO:0016757">
    <property type="term" value="F:glycosyltransferase activity"/>
    <property type="evidence" value="ECO:0007669"/>
    <property type="project" value="UniProtKB-KW"/>
</dbReference>
<dbReference type="InterPro" id="IPR028098">
    <property type="entry name" value="Glyco_trans_4-like_N"/>
</dbReference>
<dbReference type="CDD" id="cd03809">
    <property type="entry name" value="GT4_MtfB-like"/>
    <property type="match status" value="1"/>
</dbReference>
<name>A0A0G0IRS7_9BACT</name>
<dbReference type="Gene3D" id="3.40.50.2000">
    <property type="entry name" value="Glycogen Phosphorylase B"/>
    <property type="match status" value="2"/>
</dbReference>
<evidence type="ECO:0000256" key="1">
    <source>
        <dbReference type="ARBA" id="ARBA00022679"/>
    </source>
</evidence>
<keyword evidence="1 4" id="KW-0808">Transferase</keyword>
<dbReference type="PANTHER" id="PTHR46401">
    <property type="entry name" value="GLYCOSYLTRANSFERASE WBBK-RELATED"/>
    <property type="match status" value="1"/>
</dbReference>
<accession>A0A0G0IRS7</accession>
<dbReference type="Pfam" id="PF00534">
    <property type="entry name" value="Glycos_transf_1"/>
    <property type="match status" value="1"/>
</dbReference>
<evidence type="ECO:0000313" key="5">
    <source>
        <dbReference type="Proteomes" id="UP000034508"/>
    </source>
</evidence>
<evidence type="ECO:0000259" key="2">
    <source>
        <dbReference type="Pfam" id="PF00534"/>
    </source>
</evidence>
<comment type="caution">
    <text evidence="4">The sequence shown here is derived from an EMBL/GenBank/DDBJ whole genome shotgun (WGS) entry which is preliminary data.</text>
</comment>
<protein>
    <submittedName>
        <fullName evidence="4">Mannosyltransferase B-like protein</fullName>
    </submittedName>
</protein>
<gene>
    <name evidence="4" type="ORF">US31_C0002G0051</name>
</gene>
<dbReference type="GO" id="GO:0009103">
    <property type="term" value="P:lipopolysaccharide biosynthetic process"/>
    <property type="evidence" value="ECO:0007669"/>
    <property type="project" value="TreeGrafter"/>
</dbReference>
<sequence>MVQDDIRNFIMLIGIDARMYRSSVAGIGRYSQNLIKNLLEIDSENQYILFMTSADAEEYQKGLLKASLKYQNDNVKIKIVDIPHFTLAEQTKLPKILEREKLDLMHFLNFNYPVSYKGKFITTIHDLTLLFYPETAKKTNFIKKNAFRFVMKKACQNSAKIIAVSESTKKDIIKTFKINSEKIKVIYEASDDKTFAQTTKEDLERLKEKYNLKTPVILTVGQFRPHKNLPALVEAFSKLRKEIPSKLVILGKPDSKHTRLYEAIDKDKVKNDILLPGFVDNKELALWYKIASVFVFPSLYEGFGLPGLEAMMVGTPVVASNQSSLPEIYQDAALYFDPFNLEDISAKIKEVMTDKNLRDKLIQNGLRVSRQYSWKKTAEETLKLYGG</sequence>
<proteinExistence type="predicted"/>